<dbReference type="EnsemblPlants" id="AVESA.00010b.r2.6CG1117510.1">
    <property type="protein sequence ID" value="AVESA.00010b.r2.6CG1117510.1.CDS.1"/>
    <property type="gene ID" value="AVESA.00010b.r2.6CG1117510"/>
</dbReference>
<reference evidence="1" key="1">
    <citation type="submission" date="2021-05" db="EMBL/GenBank/DDBJ databases">
        <authorList>
            <person name="Scholz U."/>
            <person name="Mascher M."/>
            <person name="Fiebig A."/>
        </authorList>
    </citation>
    <scope>NUCLEOTIDE SEQUENCE [LARGE SCALE GENOMIC DNA]</scope>
</reference>
<evidence type="ECO:0000313" key="2">
    <source>
        <dbReference type="Proteomes" id="UP001732700"/>
    </source>
</evidence>
<reference evidence="1" key="2">
    <citation type="submission" date="2025-09" db="UniProtKB">
        <authorList>
            <consortium name="EnsemblPlants"/>
        </authorList>
    </citation>
    <scope>IDENTIFICATION</scope>
</reference>
<dbReference type="Proteomes" id="UP001732700">
    <property type="component" value="Chromosome 6C"/>
</dbReference>
<keyword evidence="2" id="KW-1185">Reference proteome</keyword>
<name>A0ACD5Z7A2_AVESA</name>
<evidence type="ECO:0000313" key="1">
    <source>
        <dbReference type="EnsemblPlants" id="AVESA.00010b.r2.6CG1117510.1.CDS.1"/>
    </source>
</evidence>
<organism evidence="1 2">
    <name type="scientific">Avena sativa</name>
    <name type="common">Oat</name>
    <dbReference type="NCBI Taxonomy" id="4498"/>
    <lineage>
        <taxon>Eukaryota</taxon>
        <taxon>Viridiplantae</taxon>
        <taxon>Streptophyta</taxon>
        <taxon>Embryophyta</taxon>
        <taxon>Tracheophyta</taxon>
        <taxon>Spermatophyta</taxon>
        <taxon>Magnoliopsida</taxon>
        <taxon>Liliopsida</taxon>
        <taxon>Poales</taxon>
        <taxon>Poaceae</taxon>
        <taxon>BOP clade</taxon>
        <taxon>Pooideae</taxon>
        <taxon>Poodae</taxon>
        <taxon>Poeae</taxon>
        <taxon>Poeae Chloroplast Group 1 (Aveneae type)</taxon>
        <taxon>Aveninae</taxon>
        <taxon>Avena</taxon>
    </lineage>
</organism>
<proteinExistence type="predicted"/>
<protein>
    <submittedName>
        <fullName evidence="1">Uncharacterized protein</fullName>
    </submittedName>
</protein>
<accession>A0ACD5Z7A2</accession>
<sequence>MHAYTYTRRSIMADNQQQTEKKNGDPEKKNGGDRKTGRRLFDKSLGTAASLSKLLPTGTTLAFQTMAPSFTKGGECHGHDVNFAFTWGLIGFLTFLCAVLCFTDSVTVKDDTYYGLALYNGFWFFNHEPKLPGAELDEIKKRMSCGRRDFLHAFLSAAVFVALAFCDAGVQRCLVPRESGQWEDFLRMLPLAVGFLASFLFMTFPSKRKGIGEEGAWEITTKVAESNELQAQP</sequence>